<dbReference type="EMBL" id="CP021641">
    <property type="protein sequence ID" value="ASR90922.1"/>
    <property type="molecule type" value="Genomic_DNA"/>
</dbReference>
<organism evidence="2 3">
    <name type="scientific">Alcaligenes faecalis</name>
    <dbReference type="NCBI Taxonomy" id="511"/>
    <lineage>
        <taxon>Bacteria</taxon>
        <taxon>Pseudomonadati</taxon>
        <taxon>Pseudomonadota</taxon>
        <taxon>Betaproteobacteria</taxon>
        <taxon>Burkholderiales</taxon>
        <taxon>Alcaligenaceae</taxon>
        <taxon>Alcaligenes</taxon>
    </lineage>
</organism>
<feature type="chain" id="PRO_5044232637" description="DUF4390 domain-containing protein" evidence="1">
    <location>
        <begin position="20"/>
        <end position="194"/>
    </location>
</feature>
<evidence type="ECO:0000313" key="2">
    <source>
        <dbReference type="EMBL" id="ASR90922.1"/>
    </source>
</evidence>
<proteinExistence type="predicted"/>
<evidence type="ECO:0000256" key="1">
    <source>
        <dbReference type="SAM" id="SignalP"/>
    </source>
</evidence>
<gene>
    <name evidence="2" type="ORF">AFA_16495</name>
</gene>
<dbReference type="RefSeq" id="WP_094197880.1">
    <property type="nucleotide sequence ID" value="NZ_CP021641.1"/>
</dbReference>
<dbReference type="Pfam" id="PF14334">
    <property type="entry name" value="DUF4390"/>
    <property type="match status" value="1"/>
</dbReference>
<keyword evidence="1" id="KW-0732">Signal</keyword>
<dbReference type="AlphaFoldDB" id="A0AB33CYB4"/>
<protein>
    <recommendedName>
        <fullName evidence="4">DUF4390 domain-containing protein</fullName>
    </recommendedName>
</protein>
<sequence length="194" mass="22333">MWRVFLSFLLIFNCALSSANTMGPVATSGERVVKVEPHIRDEKLYIDADIEFELSQELRTAAEKGVPLYFTAEVELAQPRWYWFDKNVVKEQQTWRVVYNALTRQWRVGTGDLSLPESSMNDALAMLRHIRGWAVAYVADLDRDQEYQGRVRLRLDTSLLARPFQVDAINSSAWTLATPWKTFSFSVSVDEPQP</sequence>
<name>A0AB33CYB4_ALCFA</name>
<dbReference type="KEGG" id="afq:AFA_16495"/>
<accession>A0AB33CYB4</accession>
<dbReference type="InterPro" id="IPR025500">
    <property type="entry name" value="DUF4390"/>
</dbReference>
<reference evidence="2 3" key="1">
    <citation type="submission" date="2017-05" db="EMBL/GenBank/DDBJ databases">
        <authorList>
            <person name="Qiu J.G."/>
            <person name="He J."/>
        </authorList>
    </citation>
    <scope>NUCLEOTIDE SEQUENCE [LARGE SCALE GENOMIC DNA]</scope>
    <source>
        <strain evidence="2 3">JQ135</strain>
    </source>
</reference>
<feature type="signal peptide" evidence="1">
    <location>
        <begin position="1"/>
        <end position="19"/>
    </location>
</feature>
<evidence type="ECO:0008006" key="4">
    <source>
        <dbReference type="Google" id="ProtNLM"/>
    </source>
</evidence>
<dbReference type="Proteomes" id="UP000214561">
    <property type="component" value="Chromosome"/>
</dbReference>
<evidence type="ECO:0000313" key="3">
    <source>
        <dbReference type="Proteomes" id="UP000214561"/>
    </source>
</evidence>